<dbReference type="PANTHER" id="PTHR13622:SF8">
    <property type="entry name" value="THIAMIN PYROPHOSPHOKINASE 1"/>
    <property type="match status" value="1"/>
</dbReference>
<dbReference type="InterPro" id="IPR015797">
    <property type="entry name" value="NUDIX_hydrolase-like_dom_sf"/>
</dbReference>
<proteinExistence type="predicted"/>
<dbReference type="OrthoDB" id="10261522at2759"/>
<dbReference type="PhylomeDB" id="A0A061BHY6"/>
<dbReference type="AlphaFoldDB" id="A0A061BHY6"/>
<feature type="domain" description="Nudix hydrolase" evidence="1">
    <location>
        <begin position="126"/>
        <end position="272"/>
    </location>
</feature>
<dbReference type="Gene3D" id="3.90.79.10">
    <property type="entry name" value="Nucleoside Triphosphate Pyrophosphohydrolase"/>
    <property type="match status" value="1"/>
</dbReference>
<dbReference type="PANTHER" id="PTHR13622">
    <property type="entry name" value="THIAMIN PYROPHOSPHOKINASE"/>
    <property type="match status" value="1"/>
</dbReference>
<dbReference type="InterPro" id="IPR000086">
    <property type="entry name" value="NUDIX_hydrolase_dom"/>
</dbReference>
<evidence type="ECO:0000259" key="1">
    <source>
        <dbReference type="PROSITE" id="PS51462"/>
    </source>
</evidence>
<organism evidence="2">
    <name type="scientific">Cyberlindnera fabianii</name>
    <name type="common">Yeast</name>
    <name type="synonym">Hansenula fabianii</name>
    <dbReference type="NCBI Taxonomy" id="36022"/>
    <lineage>
        <taxon>Eukaryota</taxon>
        <taxon>Fungi</taxon>
        <taxon>Dikarya</taxon>
        <taxon>Ascomycota</taxon>
        <taxon>Saccharomycotina</taxon>
        <taxon>Saccharomycetes</taxon>
        <taxon>Phaffomycetales</taxon>
        <taxon>Phaffomycetaceae</taxon>
        <taxon>Cyberlindnera</taxon>
    </lineage>
</organism>
<dbReference type="Pfam" id="PF15916">
    <property type="entry name" value="DUF4743"/>
    <property type="match status" value="1"/>
</dbReference>
<protein>
    <submittedName>
        <fullName evidence="2">CYFA0S24e00364g1_1</fullName>
    </submittedName>
</protein>
<dbReference type="GO" id="GO:0044715">
    <property type="term" value="F:8-oxo-dGDP phosphatase activity"/>
    <property type="evidence" value="ECO:0007669"/>
    <property type="project" value="TreeGrafter"/>
</dbReference>
<accession>A0A061BHY6</accession>
<dbReference type="Pfam" id="PF00293">
    <property type="entry name" value="NUDIX"/>
    <property type="match status" value="1"/>
</dbReference>
<dbReference type="CDD" id="cd03676">
    <property type="entry name" value="NUDIX_Tnr3_like"/>
    <property type="match status" value="1"/>
</dbReference>
<dbReference type="PROSITE" id="PS51462">
    <property type="entry name" value="NUDIX"/>
    <property type="match status" value="1"/>
</dbReference>
<reference evidence="2" key="1">
    <citation type="journal article" date="2014" name="Genome Announc.">
        <title>Genome sequence of the yeast Cyberlindnera fabianii (Hansenula fabianii).</title>
        <authorList>
            <person name="Freel K.C."/>
            <person name="Sarilar V."/>
            <person name="Neuveglise C."/>
            <person name="Devillers H."/>
            <person name="Friedrich A."/>
            <person name="Schacherer J."/>
        </authorList>
    </citation>
    <scope>NUCLEOTIDE SEQUENCE</scope>
    <source>
        <strain evidence="2">YJS4271</strain>
    </source>
</reference>
<dbReference type="FunFam" id="3.90.79.10:FF:000019">
    <property type="entry name" value="Thiamin pyrophosphokinase, putative"/>
    <property type="match status" value="1"/>
</dbReference>
<evidence type="ECO:0000313" key="2">
    <source>
        <dbReference type="EMBL" id="CDR46577.1"/>
    </source>
</evidence>
<dbReference type="SUPFAM" id="SSF55811">
    <property type="entry name" value="Nudix"/>
    <property type="match status" value="1"/>
</dbReference>
<dbReference type="EMBL" id="LK052909">
    <property type="protein sequence ID" value="CDR46577.1"/>
    <property type="molecule type" value="Genomic_DNA"/>
</dbReference>
<name>A0A061BHY6_CYBFA</name>
<dbReference type="InterPro" id="IPR031804">
    <property type="entry name" value="DUF4743"/>
</dbReference>
<sequence>MSLLPIIEAVDSFTYDGKPEEVYTLVAHDGKGQLGYILPSIAEQLTLFPDTLIVNKDAKTIQISASLDTPEKRETALNSVALTLREKDCFETLRGWRDEKYTVYYPESTPYVLLERAFCPLLGVVMYGVHVNGYIPPSMSISGGYEFWVPRRSATKATFPGMLDNTIAGGLGHPYGVYDTVIKESHEEAGIEKEYIEKNLKAVGSVSYMFCNDREGGIVQPEQEYVFDMVFDQHTKPFPVDHEAEDFTLMTLDEVLQRLHGGEFKPNCALVMVDFLIRHGLVTAENEPGYLEILRRSHRRFPFATK</sequence>
<gene>
    <name evidence="2" type="ORF">CYFA0S_24e00364g</name>
</gene>